<dbReference type="PROSITE" id="PS00678">
    <property type="entry name" value="WD_REPEATS_1"/>
    <property type="match status" value="2"/>
</dbReference>
<feature type="domain" description="U3 small nucleolar RNA-associated protein 15 C-terminal" evidence="8">
    <location>
        <begin position="386"/>
        <end position="548"/>
    </location>
</feature>
<evidence type="ECO:0000313" key="10">
    <source>
        <dbReference type="Proteomes" id="UP001337655"/>
    </source>
</evidence>
<keyword evidence="4" id="KW-0677">Repeat</keyword>
<dbReference type="GO" id="GO:0045943">
    <property type="term" value="P:positive regulation of transcription by RNA polymerase I"/>
    <property type="evidence" value="ECO:0007669"/>
    <property type="project" value="TreeGrafter"/>
</dbReference>
<accession>A0AAV9P9B5</accession>
<dbReference type="InterPro" id="IPR015943">
    <property type="entry name" value="WD40/YVTN_repeat-like_dom_sf"/>
</dbReference>
<reference evidence="9 10" key="1">
    <citation type="submission" date="2023-08" db="EMBL/GenBank/DDBJ databases">
        <title>Black Yeasts Isolated from many extreme environments.</title>
        <authorList>
            <person name="Coleine C."/>
            <person name="Stajich J.E."/>
            <person name="Selbmann L."/>
        </authorList>
    </citation>
    <scope>NUCLEOTIDE SEQUENCE [LARGE SCALE GENOMIC DNA]</scope>
    <source>
        <strain evidence="9 10">CCFEE 5935</strain>
    </source>
</reference>
<dbReference type="Pfam" id="PF09384">
    <property type="entry name" value="UTP15_C"/>
    <property type="match status" value="1"/>
</dbReference>
<proteinExistence type="predicted"/>
<feature type="repeat" description="WD" evidence="6">
    <location>
        <begin position="131"/>
        <end position="173"/>
    </location>
</feature>
<evidence type="ECO:0000256" key="1">
    <source>
        <dbReference type="ARBA" id="ARBA00004604"/>
    </source>
</evidence>
<dbReference type="Proteomes" id="UP001337655">
    <property type="component" value="Unassembled WGS sequence"/>
</dbReference>
<sequence length="552" mass="60710">MAAEVQALPPTRAPPGPAPLTPDEAYWKTFKNQILLPSPHNAAITSVTVPDFNPTGAQAETFAVTGGGRVQIYSSKTRKLVKTISRFGVDDTARSGVLRRDGRILLAGGDSGVVQAFDTGSRAILRQWRGEHAHRLPVHVVRWSPKVLTDLMSCSDDRTVRAWDLTEDEAKWTGVGHEDYVRSGCYLPEQDGMIVSGSYDQTVRLWDTRQARPAMTFKHAAPVESVLAMNNSTLASAAGNEVSILNLAAGKVEHIIRSHQKTVTSLATAQNSTRLLTSALDGHVKAHNTISWEVVAGFKYSAPVLSLAIVSNITGGARDDRHLAVGLETGLLSIRTRLAGTEKIKAREKEKKMQALMAGEADEYERKQRKKDLRQGIRARDRGKDFRGEGADIVITGNERSRQSMKKLKGWQKHLREGKYAQALDLVLEPAGGPTAFNNEDVLTVLTALRHRSATRTALANRSPARLLPPLQWCLKYIAHPRHIMLVHDVFLVVLDLYAEQLAEWDASEDSESDGKEVMRLIKRIEKRVRLGVELAQKAGSLEGMVACLEAG</sequence>
<dbReference type="AlphaFoldDB" id="A0AAV9P9B5"/>
<dbReference type="InterPro" id="IPR018983">
    <property type="entry name" value="U3_snoRNA-assocProt_15_C"/>
</dbReference>
<dbReference type="InterPro" id="IPR036322">
    <property type="entry name" value="WD40_repeat_dom_sf"/>
</dbReference>
<keyword evidence="10" id="KW-1185">Reference proteome</keyword>
<evidence type="ECO:0000256" key="2">
    <source>
        <dbReference type="ARBA" id="ARBA00022552"/>
    </source>
</evidence>
<name>A0AAV9P9B5_9PEZI</name>
<dbReference type="SMART" id="SM00320">
    <property type="entry name" value="WD40"/>
    <property type="match status" value="6"/>
</dbReference>
<keyword evidence="2" id="KW-0698">rRNA processing</keyword>
<dbReference type="PROSITE" id="PS50082">
    <property type="entry name" value="WD_REPEATS_2"/>
    <property type="match status" value="2"/>
</dbReference>
<dbReference type="InterPro" id="IPR019775">
    <property type="entry name" value="WD40_repeat_CS"/>
</dbReference>
<comment type="subcellular location">
    <subcellularLocation>
        <location evidence="1">Nucleus</location>
        <location evidence="1">Nucleolus</location>
    </subcellularLocation>
</comment>
<dbReference type="PANTHER" id="PTHR19924:SF26">
    <property type="entry name" value="U3 SMALL NUCLEOLAR RNA-ASSOCIATED PROTEIN 15 HOMOLOG"/>
    <property type="match status" value="1"/>
</dbReference>
<evidence type="ECO:0000256" key="5">
    <source>
        <dbReference type="ARBA" id="ARBA00023242"/>
    </source>
</evidence>
<organism evidence="9 10">
    <name type="scientific">Saxophila tyrrhenica</name>
    <dbReference type="NCBI Taxonomy" id="1690608"/>
    <lineage>
        <taxon>Eukaryota</taxon>
        <taxon>Fungi</taxon>
        <taxon>Dikarya</taxon>
        <taxon>Ascomycota</taxon>
        <taxon>Pezizomycotina</taxon>
        <taxon>Dothideomycetes</taxon>
        <taxon>Dothideomycetidae</taxon>
        <taxon>Mycosphaerellales</taxon>
        <taxon>Extremaceae</taxon>
        <taxon>Saxophila</taxon>
    </lineage>
</organism>
<dbReference type="SUPFAM" id="SSF50978">
    <property type="entry name" value="WD40 repeat-like"/>
    <property type="match status" value="1"/>
</dbReference>
<evidence type="ECO:0000256" key="7">
    <source>
        <dbReference type="SAM" id="MobiDB-lite"/>
    </source>
</evidence>
<feature type="region of interest" description="Disordered" evidence="7">
    <location>
        <begin position="1"/>
        <end position="22"/>
    </location>
</feature>
<dbReference type="Pfam" id="PF00400">
    <property type="entry name" value="WD40"/>
    <property type="match status" value="3"/>
</dbReference>
<feature type="compositionally biased region" description="Pro residues" evidence="7">
    <location>
        <begin position="11"/>
        <end position="20"/>
    </location>
</feature>
<dbReference type="PANTHER" id="PTHR19924">
    <property type="entry name" value="UTP15 U3 SMALL NUCLEOLAR RNA-ASSOCIATED PROTEIN 15 FAMILY MEMBER"/>
    <property type="match status" value="1"/>
</dbReference>
<gene>
    <name evidence="9" type="primary">utp15</name>
    <name evidence="9" type="ORF">LTR77_006681</name>
</gene>
<evidence type="ECO:0000313" key="9">
    <source>
        <dbReference type="EMBL" id="KAK5168113.1"/>
    </source>
</evidence>
<keyword evidence="3 6" id="KW-0853">WD repeat</keyword>
<dbReference type="Gene3D" id="2.130.10.10">
    <property type="entry name" value="YVTN repeat-like/Quinoprotein amine dehydrogenase"/>
    <property type="match status" value="2"/>
</dbReference>
<feature type="repeat" description="WD" evidence="6">
    <location>
        <begin position="174"/>
        <end position="216"/>
    </location>
</feature>
<dbReference type="GO" id="GO:0006364">
    <property type="term" value="P:rRNA processing"/>
    <property type="evidence" value="ECO:0007669"/>
    <property type="project" value="UniProtKB-KW"/>
</dbReference>
<dbReference type="InterPro" id="IPR001680">
    <property type="entry name" value="WD40_rpt"/>
</dbReference>
<evidence type="ECO:0000256" key="4">
    <source>
        <dbReference type="ARBA" id="ARBA00022737"/>
    </source>
</evidence>
<evidence type="ECO:0000256" key="3">
    <source>
        <dbReference type="ARBA" id="ARBA00022574"/>
    </source>
</evidence>
<dbReference type="RefSeq" id="XP_064657723.1">
    <property type="nucleotide sequence ID" value="XM_064803922.1"/>
</dbReference>
<keyword evidence="5" id="KW-0539">Nucleus</keyword>
<evidence type="ECO:0000259" key="8">
    <source>
        <dbReference type="Pfam" id="PF09384"/>
    </source>
</evidence>
<protein>
    <submittedName>
        <fullName evidence="9">U3 small nucleolar RNA-associated protein 15</fullName>
    </submittedName>
</protein>
<dbReference type="PROSITE" id="PS50294">
    <property type="entry name" value="WD_REPEATS_REGION"/>
    <property type="match status" value="1"/>
</dbReference>
<dbReference type="GO" id="GO:0005730">
    <property type="term" value="C:nucleolus"/>
    <property type="evidence" value="ECO:0007669"/>
    <property type="project" value="UniProtKB-SubCell"/>
</dbReference>
<dbReference type="GeneID" id="89928021"/>
<comment type="caution">
    <text evidence="9">The sequence shown here is derived from an EMBL/GenBank/DDBJ whole genome shotgun (WGS) entry which is preliminary data.</text>
</comment>
<dbReference type="EMBL" id="JAVRRT010000010">
    <property type="protein sequence ID" value="KAK5168113.1"/>
    <property type="molecule type" value="Genomic_DNA"/>
</dbReference>
<evidence type="ECO:0000256" key="6">
    <source>
        <dbReference type="PROSITE-ProRule" id="PRU00221"/>
    </source>
</evidence>